<dbReference type="Proteomes" id="UP001498398">
    <property type="component" value="Unassembled WGS sequence"/>
</dbReference>
<evidence type="ECO:0000256" key="1">
    <source>
        <dbReference type="SAM" id="Coils"/>
    </source>
</evidence>
<evidence type="ECO:0000313" key="4">
    <source>
        <dbReference type="Proteomes" id="UP001498398"/>
    </source>
</evidence>
<feature type="compositionally biased region" description="Basic and acidic residues" evidence="2">
    <location>
        <begin position="363"/>
        <end position="375"/>
    </location>
</feature>
<reference evidence="3 4" key="1">
    <citation type="submission" date="2024-01" db="EMBL/GenBank/DDBJ databases">
        <title>A draft genome for the cacao thread blight pathogen Marasmiellus scandens.</title>
        <authorList>
            <person name="Baruah I.K."/>
            <person name="Leung J."/>
            <person name="Bukari Y."/>
            <person name="Amoako-Attah I."/>
            <person name="Meinhardt L.W."/>
            <person name="Bailey B.A."/>
            <person name="Cohen S.P."/>
        </authorList>
    </citation>
    <scope>NUCLEOTIDE SEQUENCE [LARGE SCALE GENOMIC DNA]</scope>
    <source>
        <strain evidence="3 4">GH-19</strain>
    </source>
</reference>
<keyword evidence="1" id="KW-0175">Coiled coil</keyword>
<organism evidence="3 4">
    <name type="scientific">Marasmiellus scandens</name>
    <dbReference type="NCBI Taxonomy" id="2682957"/>
    <lineage>
        <taxon>Eukaryota</taxon>
        <taxon>Fungi</taxon>
        <taxon>Dikarya</taxon>
        <taxon>Basidiomycota</taxon>
        <taxon>Agaricomycotina</taxon>
        <taxon>Agaricomycetes</taxon>
        <taxon>Agaricomycetidae</taxon>
        <taxon>Agaricales</taxon>
        <taxon>Marasmiineae</taxon>
        <taxon>Omphalotaceae</taxon>
        <taxon>Marasmiellus</taxon>
    </lineage>
</organism>
<feature type="compositionally biased region" description="Polar residues" evidence="2">
    <location>
        <begin position="408"/>
        <end position="433"/>
    </location>
</feature>
<feature type="compositionally biased region" description="Low complexity" evidence="2">
    <location>
        <begin position="320"/>
        <end position="337"/>
    </location>
</feature>
<keyword evidence="4" id="KW-1185">Reference proteome</keyword>
<sequence>MNNGTVTSDERGSTITPPFPSTLCYNGIRVVPCARPAINPLPKKPHFGQLRINHNASNISSVPHIPSQTSTPGISQPNSTTTSPQLPPANVSTNFQTPQRQSCITSTGSPPNAITCPPLTVPGAPQPARCRRAMVQYPHPYAHAYQHHKRARLAPSSPVPTFEPTQSSHLSSLHSLLDQAYFRILRDISQFQSSCYAVLHNERRQKELFKEQMLAVKQERDCAVQQLRVTELENQRLAATPKDRSRQNLKRHRSDTDIEACSALPTPGSSTDKPASPCARSQCEEDHELEDLMLSYPTFESDSYFPQGTRPLSPPPPPISGRRLFFTTSSRSSSPPSCHDLCSPIHLEPDAGPRNAHSLADVISHDPNNHEEYLRRRQSKRRRIESPGQSDKSESGETLVDHHERRTSSPASPRVQQVHPVSSGRTGTPSGSDNLGECDMDLESDSDIESVDVPLAVTFKSSTTHDNGKFPDSRRVHSPTTSSRSSLRSKTSASISSTPPSSAPNLTPIRQKSIENFPKLNLKDLGKMFIQEEDRIYCRLCPRPGSQIRIESETHESATSFAPLDAARPNLDTMVMHCTHEHPKAYSDVSGLSLEQVYVLKAVINEKSRSPKVFSPLNS</sequence>
<feature type="coiled-coil region" evidence="1">
    <location>
        <begin position="199"/>
        <end position="235"/>
    </location>
</feature>
<evidence type="ECO:0000313" key="3">
    <source>
        <dbReference type="EMBL" id="KAK7438864.1"/>
    </source>
</evidence>
<feature type="compositionally biased region" description="Low complexity" evidence="2">
    <location>
        <begin position="478"/>
        <end position="504"/>
    </location>
</feature>
<accession>A0ABR1ITU7</accession>
<feature type="region of interest" description="Disordered" evidence="2">
    <location>
        <begin position="238"/>
        <end position="281"/>
    </location>
</feature>
<feature type="compositionally biased region" description="Basic and acidic residues" evidence="2">
    <location>
        <begin position="466"/>
        <end position="475"/>
    </location>
</feature>
<protein>
    <submittedName>
        <fullName evidence="3">Uncharacterized protein</fullName>
    </submittedName>
</protein>
<evidence type="ECO:0000256" key="2">
    <source>
        <dbReference type="SAM" id="MobiDB-lite"/>
    </source>
</evidence>
<feature type="region of interest" description="Disordered" evidence="2">
    <location>
        <begin position="459"/>
        <end position="508"/>
    </location>
</feature>
<comment type="caution">
    <text evidence="3">The sequence shown here is derived from an EMBL/GenBank/DDBJ whole genome shotgun (WGS) entry which is preliminary data.</text>
</comment>
<feature type="compositionally biased region" description="Basic and acidic residues" evidence="2">
    <location>
        <begin position="391"/>
        <end position="407"/>
    </location>
</feature>
<name>A0ABR1ITU7_9AGAR</name>
<gene>
    <name evidence="3" type="ORF">VKT23_017790</name>
</gene>
<proteinExistence type="predicted"/>
<dbReference type="EMBL" id="JBANRG010000076">
    <property type="protein sequence ID" value="KAK7438864.1"/>
    <property type="molecule type" value="Genomic_DNA"/>
</dbReference>
<feature type="region of interest" description="Disordered" evidence="2">
    <location>
        <begin position="299"/>
        <end position="441"/>
    </location>
</feature>
<feature type="region of interest" description="Disordered" evidence="2">
    <location>
        <begin position="59"/>
        <end position="91"/>
    </location>
</feature>